<dbReference type="AlphaFoldDB" id="F4CDH0"/>
<organism evidence="2">
    <name type="scientific">Sphingobacterium sp. (strain 21)</name>
    <dbReference type="NCBI Taxonomy" id="743722"/>
    <lineage>
        <taxon>Bacteria</taxon>
        <taxon>Pseudomonadati</taxon>
        <taxon>Bacteroidota</taxon>
        <taxon>Sphingobacteriia</taxon>
        <taxon>Sphingobacteriales</taxon>
        <taxon>Sphingobacteriaceae</taxon>
        <taxon>Sphingobacterium</taxon>
    </lineage>
</organism>
<protein>
    <submittedName>
        <fullName evidence="2">Uncharacterized protein</fullName>
    </submittedName>
</protein>
<name>F4CDH0_SPHS2</name>
<dbReference type="KEGG" id="shg:Sph21_1136"/>
<reference evidence="2" key="1">
    <citation type="submission" date="2011-03" db="EMBL/GenBank/DDBJ databases">
        <title>Complete sequence of Sphingobacterium sp. 21.</title>
        <authorList>
            <consortium name="US DOE Joint Genome Institute"/>
            <person name="Lucas S."/>
            <person name="Copeland A."/>
            <person name="Lapidus A."/>
            <person name="Cheng J.-F."/>
            <person name="Goodwin L."/>
            <person name="Pitluck S."/>
            <person name="Davenport K."/>
            <person name="Detter J.C."/>
            <person name="Han C."/>
            <person name="Tapia R."/>
            <person name="Land M."/>
            <person name="Hauser L."/>
            <person name="Kyrpides N."/>
            <person name="Ivanova N."/>
            <person name="Ovchinnikova G."/>
            <person name="Pagani I."/>
            <person name="Siebers A.K."/>
            <person name="Allgaier M."/>
            <person name="Thelen M.P."/>
            <person name="Hugenholtz P."/>
            <person name="Woyke T."/>
        </authorList>
    </citation>
    <scope>NUCLEOTIDE SEQUENCE</scope>
    <source>
        <strain evidence="2">21</strain>
    </source>
</reference>
<evidence type="ECO:0000256" key="1">
    <source>
        <dbReference type="SAM" id="Phobius"/>
    </source>
</evidence>
<proteinExistence type="predicted"/>
<feature type="transmembrane region" description="Helical" evidence="1">
    <location>
        <begin position="21"/>
        <end position="41"/>
    </location>
</feature>
<gene>
    <name evidence="2" type="ordered locus">Sph21_1136</name>
</gene>
<sequence>MYGLMSKLSQQKRAFTLNARLLILRQMILLSIYIKEILPLIEALLHEPHQARLRLPAR</sequence>
<dbReference type="HOGENOM" id="CLU_2976943_0_0_10"/>
<accession>F4CDH0</accession>
<keyword evidence="1" id="KW-1133">Transmembrane helix</keyword>
<keyword evidence="1" id="KW-0472">Membrane</keyword>
<dbReference type="EMBL" id="CP002584">
    <property type="protein sequence ID" value="ADZ77705.1"/>
    <property type="molecule type" value="Genomic_DNA"/>
</dbReference>
<keyword evidence="1" id="KW-0812">Transmembrane</keyword>
<evidence type="ECO:0000313" key="2">
    <source>
        <dbReference type="EMBL" id="ADZ77705.1"/>
    </source>
</evidence>